<evidence type="ECO:0000259" key="5">
    <source>
        <dbReference type="PROSITE" id="PS01124"/>
    </source>
</evidence>
<protein>
    <submittedName>
        <fullName evidence="7">Response regulator</fullName>
    </submittedName>
</protein>
<evidence type="ECO:0000256" key="2">
    <source>
        <dbReference type="ARBA" id="ARBA00023125"/>
    </source>
</evidence>
<dbReference type="Pfam" id="PF00072">
    <property type="entry name" value="Response_reg"/>
    <property type="match status" value="1"/>
</dbReference>
<evidence type="ECO:0000256" key="4">
    <source>
        <dbReference type="PROSITE-ProRule" id="PRU00169"/>
    </source>
</evidence>
<sequence length="479" mass="53880">MSCKVLLVDDEAWVVESLKASVDWGRLGFEVAGTALSGQEALAMMDSIRPDVVFTDIRMPGMSGLELIKRGGELHAHTRFIVVSGYAEFAYAQKALAYGALAYCLKPFDEDEIVSILGRIKKGRETKRPTEESALHLYLEDPGVEHGSRLLEEWMACGILSESGLEVGAIVCTTAPGAELASHAQERSHYVKIGKNKYVIIVPWEQLEEMIERESVQLSADLKGIGVSGKVTELGMLRKAIESASHLSDGYFMTGRSAVYRQHAASPYESFKESLKQLDQAIRSADVAAAGRTFDALALQFREHRYTVQHALQLYNIVYSFMYRYRADAADNMLYSHDLLLSHYGNAGEMLQELRQFVSKNILEAPEYSSAESGNETFRNILHYVNWHFLEELSIQSLSRMFYTSPSYISQLFKKEVGETFTSYIAKLRIGYACELLADTELMVGEIAEKAGYADYFYFTKIFKKIIGKTPSQFRMEML</sequence>
<dbReference type="Gene3D" id="3.40.50.2300">
    <property type="match status" value="1"/>
</dbReference>
<evidence type="ECO:0000313" key="7">
    <source>
        <dbReference type="EMBL" id="MFD0960559.1"/>
    </source>
</evidence>
<keyword evidence="8" id="KW-1185">Reference proteome</keyword>
<dbReference type="SMART" id="SM00342">
    <property type="entry name" value="HTH_ARAC"/>
    <property type="match status" value="1"/>
</dbReference>
<dbReference type="InterPro" id="IPR009057">
    <property type="entry name" value="Homeodomain-like_sf"/>
</dbReference>
<keyword evidence="4" id="KW-0597">Phosphoprotein</keyword>
<dbReference type="PROSITE" id="PS00041">
    <property type="entry name" value="HTH_ARAC_FAMILY_1"/>
    <property type="match status" value="1"/>
</dbReference>
<dbReference type="InterPro" id="IPR001789">
    <property type="entry name" value="Sig_transdc_resp-reg_receiver"/>
</dbReference>
<dbReference type="InterPro" id="IPR011006">
    <property type="entry name" value="CheY-like_superfamily"/>
</dbReference>
<dbReference type="InterPro" id="IPR020449">
    <property type="entry name" value="Tscrpt_reg_AraC-type_HTH"/>
</dbReference>
<accession>A0ABW3HT42</accession>
<dbReference type="PANTHER" id="PTHR43280">
    <property type="entry name" value="ARAC-FAMILY TRANSCRIPTIONAL REGULATOR"/>
    <property type="match status" value="1"/>
</dbReference>
<feature type="domain" description="Response regulatory" evidence="6">
    <location>
        <begin position="4"/>
        <end position="121"/>
    </location>
</feature>
<dbReference type="PROSITE" id="PS01124">
    <property type="entry name" value="HTH_ARAC_FAMILY_2"/>
    <property type="match status" value="1"/>
</dbReference>
<feature type="modified residue" description="4-aspartylphosphate" evidence="4">
    <location>
        <position position="56"/>
    </location>
</feature>
<comment type="caution">
    <text evidence="7">The sequence shown here is derived from an EMBL/GenBank/DDBJ whole genome shotgun (WGS) entry which is preliminary data.</text>
</comment>
<dbReference type="CDD" id="cd17536">
    <property type="entry name" value="REC_YesN-like"/>
    <property type="match status" value="1"/>
</dbReference>
<gene>
    <name evidence="7" type="ORF">ACFQ2I_14300</name>
</gene>
<dbReference type="InterPro" id="IPR018062">
    <property type="entry name" value="HTH_AraC-typ_CS"/>
</dbReference>
<dbReference type="PRINTS" id="PR00032">
    <property type="entry name" value="HTHARAC"/>
</dbReference>
<feature type="domain" description="HTH araC/xylS-type" evidence="5">
    <location>
        <begin position="379"/>
        <end position="477"/>
    </location>
</feature>
<keyword evidence="1" id="KW-0805">Transcription regulation</keyword>
<name>A0ABW3HT42_9BACL</name>
<keyword evidence="3" id="KW-0804">Transcription</keyword>
<dbReference type="SUPFAM" id="SSF46689">
    <property type="entry name" value="Homeodomain-like"/>
    <property type="match status" value="2"/>
</dbReference>
<proteinExistence type="predicted"/>
<keyword evidence="2" id="KW-0238">DNA-binding</keyword>
<evidence type="ECO:0000259" key="6">
    <source>
        <dbReference type="PROSITE" id="PS50110"/>
    </source>
</evidence>
<dbReference type="Gene3D" id="1.10.10.60">
    <property type="entry name" value="Homeodomain-like"/>
    <property type="match status" value="2"/>
</dbReference>
<dbReference type="SUPFAM" id="SSF52172">
    <property type="entry name" value="CheY-like"/>
    <property type="match status" value="1"/>
</dbReference>
<dbReference type="PANTHER" id="PTHR43280:SF28">
    <property type="entry name" value="HTH-TYPE TRANSCRIPTIONAL ACTIVATOR RHAS"/>
    <property type="match status" value="1"/>
</dbReference>
<organism evidence="7 8">
    <name type="scientific">Paenibacillus chungangensis</name>
    <dbReference type="NCBI Taxonomy" id="696535"/>
    <lineage>
        <taxon>Bacteria</taxon>
        <taxon>Bacillati</taxon>
        <taxon>Bacillota</taxon>
        <taxon>Bacilli</taxon>
        <taxon>Bacillales</taxon>
        <taxon>Paenibacillaceae</taxon>
        <taxon>Paenibacillus</taxon>
    </lineage>
</organism>
<dbReference type="InterPro" id="IPR018060">
    <property type="entry name" value="HTH_AraC"/>
</dbReference>
<evidence type="ECO:0000256" key="3">
    <source>
        <dbReference type="ARBA" id="ARBA00023163"/>
    </source>
</evidence>
<reference evidence="8" key="1">
    <citation type="journal article" date="2019" name="Int. J. Syst. Evol. Microbiol.">
        <title>The Global Catalogue of Microorganisms (GCM) 10K type strain sequencing project: providing services to taxonomists for standard genome sequencing and annotation.</title>
        <authorList>
            <consortium name="The Broad Institute Genomics Platform"/>
            <consortium name="The Broad Institute Genome Sequencing Center for Infectious Disease"/>
            <person name="Wu L."/>
            <person name="Ma J."/>
        </authorList>
    </citation>
    <scope>NUCLEOTIDE SEQUENCE [LARGE SCALE GENOMIC DNA]</scope>
    <source>
        <strain evidence="8">CCUG 59129</strain>
    </source>
</reference>
<evidence type="ECO:0000256" key="1">
    <source>
        <dbReference type="ARBA" id="ARBA00023015"/>
    </source>
</evidence>
<dbReference type="SMART" id="SM00448">
    <property type="entry name" value="REC"/>
    <property type="match status" value="1"/>
</dbReference>
<dbReference type="EMBL" id="JBHTJZ010000022">
    <property type="protein sequence ID" value="MFD0960559.1"/>
    <property type="molecule type" value="Genomic_DNA"/>
</dbReference>
<dbReference type="RefSeq" id="WP_377565115.1">
    <property type="nucleotide sequence ID" value="NZ_JBHTJZ010000022.1"/>
</dbReference>
<dbReference type="Proteomes" id="UP001596989">
    <property type="component" value="Unassembled WGS sequence"/>
</dbReference>
<dbReference type="PROSITE" id="PS50110">
    <property type="entry name" value="RESPONSE_REGULATORY"/>
    <property type="match status" value="1"/>
</dbReference>
<dbReference type="Pfam" id="PF12833">
    <property type="entry name" value="HTH_18"/>
    <property type="match status" value="1"/>
</dbReference>
<evidence type="ECO:0000313" key="8">
    <source>
        <dbReference type="Proteomes" id="UP001596989"/>
    </source>
</evidence>